<name>U5DJS9_9CHRO</name>
<dbReference type="Pfam" id="PF01383">
    <property type="entry name" value="CpcD"/>
    <property type="match status" value="1"/>
</dbReference>
<keyword evidence="3" id="KW-0042">Antenna complex</keyword>
<protein>
    <submittedName>
        <fullName evidence="10">Phycobilisome linker polypeptide/CpcD/allophycocyanin linker domain protein</fullName>
    </submittedName>
</protein>
<dbReference type="RefSeq" id="WP_022605784.1">
    <property type="nucleotide sequence ID" value="NZ_ASSJ01000035.1"/>
</dbReference>
<keyword evidence="5" id="KW-0793">Thylakoid</keyword>
<dbReference type="PIRSF" id="PIRSF005898">
    <property type="entry name" value="Phycobilisome_CpeC/CpcI"/>
    <property type="match status" value="1"/>
</dbReference>
<dbReference type="PANTHER" id="PTHR34011:SF6">
    <property type="entry name" value="PHYCOBILIPROTEIN APCE"/>
    <property type="match status" value="1"/>
</dbReference>
<comment type="subcellular location">
    <subcellularLocation>
        <location evidence="1">Cellular thylakoid membrane</location>
        <topology evidence="1">Peripheral membrane protein</topology>
        <orientation evidence="1">Cytoplasmic side</orientation>
    </subcellularLocation>
</comment>
<gene>
    <name evidence="10" type="ORF">KR51_00012720</name>
</gene>
<dbReference type="InterPro" id="IPR038255">
    <property type="entry name" value="PBS_linker_sf"/>
</dbReference>
<dbReference type="Pfam" id="PF00427">
    <property type="entry name" value="PBS_linker_poly"/>
    <property type="match status" value="1"/>
</dbReference>
<evidence type="ECO:0000256" key="1">
    <source>
        <dbReference type="ARBA" id="ARBA00004445"/>
    </source>
</evidence>
<dbReference type="Gene3D" id="1.10.3130.20">
    <property type="entry name" value="Phycobilisome linker domain"/>
    <property type="match status" value="1"/>
</dbReference>
<keyword evidence="2" id="KW-0602">Photosynthesis</keyword>
<sequence>MSLWAIDNEPLELRDGFTESDLQEVIRGVYRQVLGNQHLMESDRFTSEESLLRNGDINVRQFVGAIANSDLYRRLFFESTSQYRFIELNFKHLLGRAPQDQAEISEHVSTYNELGYEAEISSYIYSDEYSSSFGDNTVPYVRTTQTRSGIKNVGFNRTFAIARGNSFGDSSLKQSKLVIDLGANLATQIVAPVGTASSYASTGKRFRVRVAKAGAGSLFRKSNVEYEVSYTQLTRQVQNIHRRGGRILSIEEAR</sequence>
<dbReference type="GO" id="GO:0015979">
    <property type="term" value="P:photosynthesis"/>
    <property type="evidence" value="ECO:0007669"/>
    <property type="project" value="UniProtKB-KW"/>
</dbReference>
<keyword evidence="4 7" id="KW-0605">Phycobilisome</keyword>
<dbReference type="SMART" id="SM01094">
    <property type="entry name" value="CpcD"/>
    <property type="match status" value="1"/>
</dbReference>
<dbReference type="InterPro" id="IPR001297">
    <property type="entry name" value="PBS_linker_dom"/>
</dbReference>
<evidence type="ECO:0000313" key="10">
    <source>
        <dbReference type="EMBL" id="ERN41946.1"/>
    </source>
</evidence>
<evidence type="ECO:0000256" key="5">
    <source>
        <dbReference type="ARBA" id="ARBA00023078"/>
    </source>
</evidence>
<dbReference type="InterPro" id="IPR008213">
    <property type="entry name" value="CpcD-like_dom"/>
</dbReference>
<dbReference type="InParanoid" id="U5DJS9"/>
<dbReference type="EMBL" id="ASSJ01000035">
    <property type="protein sequence ID" value="ERN41946.1"/>
    <property type="molecule type" value="Genomic_DNA"/>
</dbReference>
<feature type="domain" description="PBS-linker" evidence="9">
    <location>
        <begin position="1"/>
        <end position="170"/>
    </location>
</feature>
<dbReference type="OrthoDB" id="420396at2"/>
<dbReference type="PROSITE" id="PS51445">
    <property type="entry name" value="PBS_LINKER"/>
    <property type="match status" value="1"/>
</dbReference>
<evidence type="ECO:0000256" key="4">
    <source>
        <dbReference type="ARBA" id="ARBA00022738"/>
    </source>
</evidence>
<dbReference type="PANTHER" id="PTHR34011">
    <property type="entry name" value="PHYCOBILISOME 32.1 KDA LINKER POLYPEPTIDE, PHYCOCYANIN-ASSOCIATED, ROD 2-RELATED"/>
    <property type="match status" value="1"/>
</dbReference>
<keyword evidence="6" id="KW-0472">Membrane</keyword>
<dbReference type="PROSITE" id="PS51441">
    <property type="entry name" value="CPCD_LIKE"/>
    <property type="match status" value="1"/>
</dbReference>
<dbReference type="GO" id="GO:0030089">
    <property type="term" value="C:phycobilisome"/>
    <property type="evidence" value="ECO:0007669"/>
    <property type="project" value="UniProtKB-UniRule"/>
</dbReference>
<keyword evidence="11" id="KW-1185">Reference proteome</keyword>
<evidence type="ECO:0000256" key="2">
    <source>
        <dbReference type="ARBA" id="ARBA00022531"/>
    </source>
</evidence>
<reference evidence="10 11" key="1">
    <citation type="submission" date="2013-05" db="EMBL/GenBank/DDBJ databases">
        <title>Draft genome sequence of Rubidibacter lacunae KORDI 51-2.</title>
        <authorList>
            <person name="Choi D.H."/>
            <person name="Noh J.H."/>
            <person name="Kwon K.-K."/>
            <person name="Lee J.-H."/>
            <person name="Ryu J.-Y."/>
        </authorList>
    </citation>
    <scope>NUCLEOTIDE SEQUENCE [LARGE SCALE GENOMIC DNA]</scope>
    <source>
        <strain evidence="10 11">KORDI 51-2</strain>
    </source>
</reference>
<dbReference type="Proteomes" id="UP000016960">
    <property type="component" value="Unassembled WGS sequence"/>
</dbReference>
<evidence type="ECO:0000259" key="8">
    <source>
        <dbReference type="PROSITE" id="PS51441"/>
    </source>
</evidence>
<evidence type="ECO:0000259" key="9">
    <source>
        <dbReference type="PROSITE" id="PS51445"/>
    </source>
</evidence>
<evidence type="ECO:0000313" key="11">
    <source>
        <dbReference type="Proteomes" id="UP000016960"/>
    </source>
</evidence>
<evidence type="ECO:0000256" key="6">
    <source>
        <dbReference type="ARBA" id="ARBA00023136"/>
    </source>
</evidence>
<dbReference type="AlphaFoldDB" id="U5DJS9"/>
<comment type="similarity">
    <text evidence="7">Belongs to the phycobilisome linker protein family.</text>
</comment>
<feature type="domain" description="CpcD-like" evidence="8">
    <location>
        <begin position="203"/>
        <end position="253"/>
    </location>
</feature>
<evidence type="ECO:0000256" key="3">
    <source>
        <dbReference type="ARBA" id="ARBA00022549"/>
    </source>
</evidence>
<dbReference type="STRING" id="582515.KR51_00012720"/>
<organism evidence="10 11">
    <name type="scientific">Rubidibacter lacunae KORDI 51-2</name>
    <dbReference type="NCBI Taxonomy" id="582515"/>
    <lineage>
        <taxon>Bacteria</taxon>
        <taxon>Bacillati</taxon>
        <taxon>Cyanobacteriota</taxon>
        <taxon>Cyanophyceae</taxon>
        <taxon>Oscillatoriophycideae</taxon>
        <taxon>Chroococcales</taxon>
        <taxon>Aphanothecaceae</taxon>
        <taxon>Rubidibacter</taxon>
    </lineage>
</organism>
<proteinExistence type="inferred from homology"/>
<dbReference type="InterPro" id="IPR016470">
    <property type="entry name" value="Phycobilisome"/>
</dbReference>
<dbReference type="GO" id="GO:0031676">
    <property type="term" value="C:plasma membrane-derived thylakoid membrane"/>
    <property type="evidence" value="ECO:0007669"/>
    <property type="project" value="UniProtKB-SubCell"/>
</dbReference>
<dbReference type="eggNOG" id="COG0448">
    <property type="taxonomic scope" value="Bacteria"/>
</dbReference>
<evidence type="ECO:0000256" key="7">
    <source>
        <dbReference type="PROSITE-ProRule" id="PRU00775"/>
    </source>
</evidence>
<comment type="caution">
    <text evidence="10">The sequence shown here is derived from an EMBL/GenBank/DDBJ whole genome shotgun (WGS) entry which is preliminary data.</text>
</comment>
<accession>U5DJS9</accession>
<dbReference type="PATRIC" id="fig|582515.4.peg.1421"/>